<keyword evidence="5" id="KW-0378">Hydrolase</keyword>
<accession>A0ABX6PKE8</accession>
<dbReference type="InterPro" id="IPR003593">
    <property type="entry name" value="AAA+_ATPase"/>
</dbReference>
<sequence length="658" mass="72960">MDIVEFLEIVKSMPPSNSKPRPPWKLSLPDDENFMTLPIYIAFCGIAAAARPWNRKNAKFNLILCLSEEGCIPVYTAAARVFLNGIGNYKVGTPPFVSDWGGRYSNRDQFEVLRKEQAIFLREPKKELDDEAKLFGDAVVDVPLRSRRHVEAALKRFGMPISNRDVELLLSDPWSRLDKAFQEGRSPALALQRLRQYPRPGTPTVASVAKVAVPTLADMHGYGPVVEWGNNLARDIEDYRSGRIEWADVDDGVLLSGPTGTGKTTFMRALQISCGVSIVAGSFSTWQSAGSLDDFLQAMRKAFEEAKSKAPAILFVDEVDAFGSRNIRDHNRAYMTAAISGFLELLDGFHGREGVVVVAACNHPDSLDPAIRRAGRLDRHYQITLPDKHSRLSILKFHSGIELDHSQAEMFGMATEGFSGADIEQLARDARRAARRRVEVLSGTHIIAQLRTLTELSEEIVRALAVHEAGHALVSIEIGHGEVMEVKISQYRIEGKSGQLGYVRYGQIDARPKTRTEYLNAIAVCLAGIAAEMEVFGRFADGASGSEDADLNRATELATMLEGALGMGHTLLVEGSQEQLERLRAYHPEFRRRVHDVLQNEFGRVKSIVQARRATLDAIVERLMGRRTLSGEEVAEIVRRYRMPTVSLAKLPRRSAGG</sequence>
<keyword evidence="4" id="KW-0479">Metal-binding</keyword>
<dbReference type="SUPFAM" id="SSF52540">
    <property type="entry name" value="P-loop containing nucleoside triphosphate hydrolases"/>
    <property type="match status" value="1"/>
</dbReference>
<dbReference type="Gene3D" id="3.40.50.300">
    <property type="entry name" value="P-loop containing nucleotide triphosphate hydrolases"/>
    <property type="match status" value="1"/>
</dbReference>
<dbReference type="CDD" id="cd19481">
    <property type="entry name" value="RecA-like_protease"/>
    <property type="match status" value="1"/>
</dbReference>
<evidence type="ECO:0000256" key="3">
    <source>
        <dbReference type="ARBA" id="ARBA00022670"/>
    </source>
</evidence>
<comment type="cofactor">
    <cofactor evidence="1">
        <name>Zn(2+)</name>
        <dbReference type="ChEBI" id="CHEBI:29105"/>
    </cofactor>
</comment>
<keyword evidence="3" id="KW-0645">Protease</keyword>
<dbReference type="Pfam" id="PF17862">
    <property type="entry name" value="AAA_lid_3"/>
    <property type="match status" value="1"/>
</dbReference>
<feature type="domain" description="AAA+ ATPase" evidence="8">
    <location>
        <begin position="249"/>
        <end position="387"/>
    </location>
</feature>
<name>A0ABX6PKE8_9HYPH</name>
<evidence type="ECO:0000256" key="1">
    <source>
        <dbReference type="ARBA" id="ARBA00001947"/>
    </source>
</evidence>
<dbReference type="InterPro" id="IPR027417">
    <property type="entry name" value="P-loop_NTPase"/>
</dbReference>
<gene>
    <name evidence="9" type="ORF">FFM53_021580</name>
</gene>
<dbReference type="Proteomes" id="UP000305673">
    <property type="component" value="Chromosome"/>
</dbReference>
<dbReference type="RefSeq" id="WP_138387162.1">
    <property type="nucleotide sequence ID" value="NZ_CP054021.1"/>
</dbReference>
<evidence type="ECO:0000256" key="7">
    <source>
        <dbReference type="ARBA" id="ARBA00023049"/>
    </source>
</evidence>
<evidence type="ECO:0000313" key="9">
    <source>
        <dbReference type="EMBL" id="QKK18885.1"/>
    </source>
</evidence>
<evidence type="ECO:0000256" key="2">
    <source>
        <dbReference type="ARBA" id="ARBA00010044"/>
    </source>
</evidence>
<proteinExistence type="inferred from homology"/>
<dbReference type="Pfam" id="PF00004">
    <property type="entry name" value="AAA"/>
    <property type="match status" value="1"/>
</dbReference>
<evidence type="ECO:0000313" key="10">
    <source>
        <dbReference type="Proteomes" id="UP000305673"/>
    </source>
</evidence>
<comment type="similarity">
    <text evidence="2">In the C-terminal section; belongs to the peptidase M41 family.</text>
</comment>
<evidence type="ECO:0000256" key="6">
    <source>
        <dbReference type="ARBA" id="ARBA00022833"/>
    </source>
</evidence>
<dbReference type="InterPro" id="IPR000642">
    <property type="entry name" value="Peptidase_M41"/>
</dbReference>
<reference evidence="9 10" key="1">
    <citation type="submission" date="2020-05" db="EMBL/GenBank/DDBJ databases">
        <title>Genome sequences of pea root nodulating Rhizobium spp.</title>
        <authorList>
            <person name="Rahi P."/>
        </authorList>
    </citation>
    <scope>NUCLEOTIDE SEQUENCE [LARGE SCALE GENOMIC DNA]</scope>
    <source>
        <strain evidence="10">JKLM 12A2</strain>
    </source>
</reference>
<keyword evidence="7" id="KW-0482">Metalloprotease</keyword>
<dbReference type="Gene3D" id="1.10.8.60">
    <property type="match status" value="1"/>
</dbReference>
<dbReference type="PANTHER" id="PTHR23076:SF97">
    <property type="entry name" value="ATP-DEPENDENT ZINC METALLOPROTEASE YME1L1"/>
    <property type="match status" value="1"/>
</dbReference>
<dbReference type="Gene3D" id="1.20.58.760">
    <property type="entry name" value="Peptidase M41"/>
    <property type="match status" value="1"/>
</dbReference>
<evidence type="ECO:0000259" key="8">
    <source>
        <dbReference type="SMART" id="SM00382"/>
    </source>
</evidence>
<dbReference type="InterPro" id="IPR037219">
    <property type="entry name" value="Peptidase_M41-like"/>
</dbReference>
<dbReference type="InterPro" id="IPR041569">
    <property type="entry name" value="AAA_lid_3"/>
</dbReference>
<evidence type="ECO:0000256" key="4">
    <source>
        <dbReference type="ARBA" id="ARBA00022723"/>
    </source>
</evidence>
<keyword evidence="6" id="KW-0862">Zinc</keyword>
<protein>
    <submittedName>
        <fullName evidence="9">AAA family ATPase</fullName>
    </submittedName>
</protein>
<dbReference type="PANTHER" id="PTHR23076">
    <property type="entry name" value="METALLOPROTEASE M41 FTSH"/>
    <property type="match status" value="1"/>
</dbReference>
<organism evidence="9 10">
    <name type="scientific">Rhizobium indicum</name>
    <dbReference type="NCBI Taxonomy" id="2583231"/>
    <lineage>
        <taxon>Bacteria</taxon>
        <taxon>Pseudomonadati</taxon>
        <taxon>Pseudomonadota</taxon>
        <taxon>Alphaproteobacteria</taxon>
        <taxon>Hyphomicrobiales</taxon>
        <taxon>Rhizobiaceae</taxon>
        <taxon>Rhizobium/Agrobacterium group</taxon>
        <taxon>Rhizobium</taxon>
    </lineage>
</organism>
<keyword evidence="10" id="KW-1185">Reference proteome</keyword>
<dbReference type="Pfam" id="PF01434">
    <property type="entry name" value="Peptidase_M41"/>
    <property type="match status" value="1"/>
</dbReference>
<dbReference type="SMART" id="SM00382">
    <property type="entry name" value="AAA"/>
    <property type="match status" value="1"/>
</dbReference>
<dbReference type="InterPro" id="IPR003959">
    <property type="entry name" value="ATPase_AAA_core"/>
</dbReference>
<dbReference type="SUPFAM" id="SSF140990">
    <property type="entry name" value="FtsH protease domain-like"/>
    <property type="match status" value="1"/>
</dbReference>
<dbReference type="EMBL" id="CP054021">
    <property type="protein sequence ID" value="QKK18885.1"/>
    <property type="molecule type" value="Genomic_DNA"/>
</dbReference>
<evidence type="ECO:0000256" key="5">
    <source>
        <dbReference type="ARBA" id="ARBA00022801"/>
    </source>
</evidence>